<sequence>MSLVRSDKTNNGTTRRVTRSQSTSTNIESLPKNSNNINIENEKEIINQTYGNIENLSLMINNPSIPKEIISEPQPVVTNTIPIIDKDIVMGNTEVFEITSSSPQKLLTPVITPHVILDESIHNSRKGKSVLRNSNNTNQNNHNDFTTLYTTLTAEDQQSTAINELINVEFNDANKIFTLSI</sequence>
<feature type="region of interest" description="Disordered" evidence="1">
    <location>
        <begin position="1"/>
        <end position="35"/>
    </location>
</feature>
<proteinExistence type="predicted"/>
<organism evidence="2 3">
    <name type="scientific">Glomus cerebriforme</name>
    <dbReference type="NCBI Taxonomy" id="658196"/>
    <lineage>
        <taxon>Eukaryota</taxon>
        <taxon>Fungi</taxon>
        <taxon>Fungi incertae sedis</taxon>
        <taxon>Mucoromycota</taxon>
        <taxon>Glomeromycotina</taxon>
        <taxon>Glomeromycetes</taxon>
        <taxon>Glomerales</taxon>
        <taxon>Glomeraceae</taxon>
        <taxon>Glomus</taxon>
    </lineage>
</organism>
<gene>
    <name evidence="2" type="ORF">C1645_738546</name>
</gene>
<accession>A0A397SUC1</accession>
<dbReference type="Proteomes" id="UP000265703">
    <property type="component" value="Unassembled WGS sequence"/>
</dbReference>
<dbReference type="EMBL" id="QKYT01000215">
    <property type="protein sequence ID" value="RIA89568.1"/>
    <property type="molecule type" value="Genomic_DNA"/>
</dbReference>
<comment type="caution">
    <text evidence="2">The sequence shown here is derived from an EMBL/GenBank/DDBJ whole genome shotgun (WGS) entry which is preliminary data.</text>
</comment>
<protein>
    <submittedName>
        <fullName evidence="2">Uncharacterized protein</fullName>
    </submittedName>
</protein>
<evidence type="ECO:0000256" key="1">
    <source>
        <dbReference type="SAM" id="MobiDB-lite"/>
    </source>
</evidence>
<dbReference type="AlphaFoldDB" id="A0A397SUC1"/>
<reference evidence="2 3" key="1">
    <citation type="submission" date="2018-06" db="EMBL/GenBank/DDBJ databases">
        <title>Comparative genomics reveals the genomic features of Rhizophagus irregularis, R. cerebriforme, R. diaphanum and Gigaspora rosea, and their symbiotic lifestyle signature.</title>
        <authorList>
            <person name="Morin E."/>
            <person name="San Clemente H."/>
            <person name="Chen E.C.H."/>
            <person name="De La Providencia I."/>
            <person name="Hainaut M."/>
            <person name="Kuo A."/>
            <person name="Kohler A."/>
            <person name="Murat C."/>
            <person name="Tang N."/>
            <person name="Roy S."/>
            <person name="Loubradou J."/>
            <person name="Henrissat B."/>
            <person name="Grigoriev I.V."/>
            <person name="Corradi N."/>
            <person name="Roux C."/>
            <person name="Martin F.M."/>
        </authorList>
    </citation>
    <scope>NUCLEOTIDE SEQUENCE [LARGE SCALE GENOMIC DNA]</scope>
    <source>
        <strain evidence="2 3">DAOM 227022</strain>
    </source>
</reference>
<keyword evidence="3" id="KW-1185">Reference proteome</keyword>
<name>A0A397SUC1_9GLOM</name>
<evidence type="ECO:0000313" key="3">
    <source>
        <dbReference type="Proteomes" id="UP000265703"/>
    </source>
</evidence>
<evidence type="ECO:0000313" key="2">
    <source>
        <dbReference type="EMBL" id="RIA89568.1"/>
    </source>
</evidence>
<feature type="compositionally biased region" description="Low complexity" evidence="1">
    <location>
        <begin position="13"/>
        <end position="25"/>
    </location>
</feature>